<sequence>MDYLNPVSQFHIPKANFIPLSQVYDSSDSAYLIPLPSSHLPSSPSPPCSLFVTVVTAVAAVLSTHRRALSSSPSCSLSPVTAALFLSPITTMLSLSSVAIAPSLSSVTGVLSPFRHRHALSPGHRLSLSFFSKEVVALL</sequence>
<dbReference type="EMBL" id="JAYWIO010000008">
    <property type="protein sequence ID" value="KAK7243475.1"/>
    <property type="molecule type" value="Genomic_DNA"/>
</dbReference>
<keyword evidence="2" id="KW-1185">Reference proteome</keyword>
<dbReference type="Proteomes" id="UP001372338">
    <property type="component" value="Unassembled WGS sequence"/>
</dbReference>
<evidence type="ECO:0000313" key="1">
    <source>
        <dbReference type="EMBL" id="KAK7243475.1"/>
    </source>
</evidence>
<evidence type="ECO:0000313" key="2">
    <source>
        <dbReference type="Proteomes" id="UP001372338"/>
    </source>
</evidence>
<reference evidence="1 2" key="1">
    <citation type="submission" date="2024-01" db="EMBL/GenBank/DDBJ databases">
        <title>The genomes of 5 underutilized Papilionoideae crops provide insights into root nodulation and disease resistanc.</title>
        <authorList>
            <person name="Yuan L."/>
        </authorList>
    </citation>
    <scope>NUCLEOTIDE SEQUENCE [LARGE SCALE GENOMIC DNA]</scope>
    <source>
        <strain evidence="1">ZHUSHIDOU_FW_LH</strain>
        <tissue evidence="1">Leaf</tissue>
    </source>
</reference>
<organism evidence="1 2">
    <name type="scientific">Crotalaria pallida</name>
    <name type="common">Smooth rattlebox</name>
    <name type="synonym">Crotalaria striata</name>
    <dbReference type="NCBI Taxonomy" id="3830"/>
    <lineage>
        <taxon>Eukaryota</taxon>
        <taxon>Viridiplantae</taxon>
        <taxon>Streptophyta</taxon>
        <taxon>Embryophyta</taxon>
        <taxon>Tracheophyta</taxon>
        <taxon>Spermatophyta</taxon>
        <taxon>Magnoliopsida</taxon>
        <taxon>eudicotyledons</taxon>
        <taxon>Gunneridae</taxon>
        <taxon>Pentapetalae</taxon>
        <taxon>rosids</taxon>
        <taxon>fabids</taxon>
        <taxon>Fabales</taxon>
        <taxon>Fabaceae</taxon>
        <taxon>Papilionoideae</taxon>
        <taxon>50 kb inversion clade</taxon>
        <taxon>genistoids sensu lato</taxon>
        <taxon>core genistoids</taxon>
        <taxon>Crotalarieae</taxon>
        <taxon>Crotalaria</taxon>
    </lineage>
</organism>
<accession>A0AAN9E4F0</accession>
<name>A0AAN9E4F0_CROPI</name>
<proteinExistence type="predicted"/>
<gene>
    <name evidence="1" type="ORF">RIF29_38272</name>
</gene>
<protein>
    <submittedName>
        <fullName evidence="1">Uncharacterized protein</fullName>
    </submittedName>
</protein>
<dbReference type="AlphaFoldDB" id="A0AAN9E4F0"/>
<comment type="caution">
    <text evidence="1">The sequence shown here is derived from an EMBL/GenBank/DDBJ whole genome shotgun (WGS) entry which is preliminary data.</text>
</comment>